<dbReference type="EMBL" id="CP093349">
    <property type="protein sequence ID" value="WOH08617.1"/>
    <property type="molecule type" value="Genomic_DNA"/>
</dbReference>
<feature type="domain" description="Replication protein A 70 kDa DNA-binding subunit B/D first OB fold" evidence="1">
    <location>
        <begin position="507"/>
        <end position="598"/>
    </location>
</feature>
<dbReference type="CDD" id="cd04480">
    <property type="entry name" value="RPA1_DBD_A_like"/>
    <property type="match status" value="1"/>
</dbReference>
<reference evidence="2" key="1">
    <citation type="journal article" date="2016" name="Nat. Genet.">
        <title>A high-quality carrot genome assembly provides new insights into carotenoid accumulation and asterid genome evolution.</title>
        <authorList>
            <person name="Iorizzo M."/>
            <person name="Ellison S."/>
            <person name="Senalik D."/>
            <person name="Zeng P."/>
            <person name="Satapoomin P."/>
            <person name="Huang J."/>
            <person name="Bowman M."/>
            <person name="Iovene M."/>
            <person name="Sanseverino W."/>
            <person name="Cavagnaro P."/>
            <person name="Yildiz M."/>
            <person name="Macko-Podgorni A."/>
            <person name="Moranska E."/>
            <person name="Grzebelus E."/>
            <person name="Grzebelus D."/>
            <person name="Ashrafi H."/>
            <person name="Zheng Z."/>
            <person name="Cheng S."/>
            <person name="Spooner D."/>
            <person name="Van Deynze A."/>
            <person name="Simon P."/>
        </authorList>
    </citation>
    <scope>NUCLEOTIDE SEQUENCE</scope>
    <source>
        <tissue evidence="2">Leaf</tissue>
    </source>
</reference>
<sequence length="1088" mass="125513">MEMKLYDPISDIDSTTYDWVCRVRVQSFWKGLNRETKEFWGINMVIIDDSNSRIHAFTSAKYCDEVLKKIKEGAIYIVSNIKVKEYLGSEKFRAVRNKKHVFFTPHTKFELDETMGLKIEKFAFDLFHFDEIEKLANDERFLIDMVGKVKNIQELIKTTKNEEEKTRLKFDISNGRSTVPVTLFDTFGEDVEKEFLKRDINNILIIICCAKVGRYEGVPHLSNYPATRVYINPEHYSVHELKKSWTESTKVPEKMHVETEEHKVDTPKKNFTIKEITSEPGKLFEGPVWCEVTVKRINDKSNWYFRKCTGCELELDCVNEKFKCSRPNGCGRIIPYPDKRFRICTLCSDSTGSISIIFSDYEITRLIGKTVTDLHAEFADEAEEEKFPNILNSIVKAKYTIQLYMGEENIKNGSTVFEAKEIKQAQEKADNFDPNVAAADEIEELSMINATEGDSNLNHTPNTENSTNTKFRARKITEVVTFNAADTTIAKPPKIIKLEKLGDCQERIKVRVIRLWRGATRAGVEFKNFNLILMDDKSKRVHAFVPTKCADEIEDKITVGKTYVIKNFAVQLYSATEKFRLLRNDRQLVFSMETNIQEVDDDGLSMGQEAFDFYDHSQLEELSKQTTYLTGIIKKHQHLRDIRNKHGQDQRQAKLIITDGRLANPDFAKNALGTEIKKPMEQHTIQIIFTLGKEYIEASVFSHVKIVGFDENMNWGYNACTDCGRETKMENPCPVCESCNRFVPYPDKKFRVHVFAKDHSGQMQVVLGDREVRTVIGFRARELFAQATTTTCNTEGIPAINLSSNMQVVLRDGEVRTITGSRASDLADEEKIHTNMDEIPYQMISNLRPQTTTAWRLKVRVTRVWQAIDWQGNTVGINLIFVDELGGRIHAWIAAANMNQFQNLITEGQTYNVHNFVVRQYGSMQTYRCFQNDVFIQLYHLTNLFVAEGVDYIQRHVFHFTDLSAIMHVARERNFLIDVVGIVQQVQPLSTYRNKYNELKYSIQLTINDMHTSAQVIFYDEMAQSFDQEVHNAGQHPVIVIIASVKATLIQGEEKLTNYPPTRFFINLNHEAVQDLRDAFRLANRRLH</sequence>
<reference evidence="2" key="2">
    <citation type="submission" date="2022-03" db="EMBL/GenBank/DDBJ databases">
        <title>Draft title - Genomic analysis of global carrot germplasm unveils the trajectory of domestication and the origin of high carotenoid orange carrot.</title>
        <authorList>
            <person name="Iorizzo M."/>
            <person name="Ellison S."/>
            <person name="Senalik D."/>
            <person name="Macko-Podgorni A."/>
            <person name="Grzebelus D."/>
            <person name="Bostan H."/>
            <person name="Rolling W."/>
            <person name="Curaba J."/>
            <person name="Simon P."/>
        </authorList>
    </citation>
    <scope>NUCLEOTIDE SEQUENCE</scope>
    <source>
        <tissue evidence="2">Leaf</tissue>
    </source>
</reference>
<dbReference type="AlphaFoldDB" id="A0AAF1B988"/>
<gene>
    <name evidence="2" type="ORF">DCAR_0728061</name>
</gene>
<dbReference type="Pfam" id="PF02721">
    <property type="entry name" value="DUF223"/>
    <property type="match status" value="3"/>
</dbReference>
<keyword evidence="3" id="KW-1185">Reference proteome</keyword>
<evidence type="ECO:0000313" key="3">
    <source>
        <dbReference type="Proteomes" id="UP000077755"/>
    </source>
</evidence>
<dbReference type="PANTHER" id="PTHR47165">
    <property type="entry name" value="OS03G0429900 PROTEIN"/>
    <property type="match status" value="1"/>
</dbReference>
<feature type="domain" description="Replication protein A 70 kDa DNA-binding subunit B/D first OB fold" evidence="1">
    <location>
        <begin position="841"/>
        <end position="933"/>
    </location>
</feature>
<dbReference type="PANTHER" id="PTHR47165:SF4">
    <property type="entry name" value="OS03G0429900 PROTEIN"/>
    <property type="match status" value="1"/>
</dbReference>
<accession>A0AAF1B988</accession>
<dbReference type="Gene3D" id="2.40.50.140">
    <property type="entry name" value="Nucleic acid-binding proteins"/>
    <property type="match status" value="7"/>
</dbReference>
<dbReference type="Proteomes" id="UP000077755">
    <property type="component" value="Chromosome 7"/>
</dbReference>
<dbReference type="SUPFAM" id="SSF50249">
    <property type="entry name" value="Nucleic acid-binding proteins"/>
    <property type="match status" value="7"/>
</dbReference>
<organism evidence="2 3">
    <name type="scientific">Daucus carota subsp. sativus</name>
    <name type="common">Carrot</name>
    <dbReference type="NCBI Taxonomy" id="79200"/>
    <lineage>
        <taxon>Eukaryota</taxon>
        <taxon>Viridiplantae</taxon>
        <taxon>Streptophyta</taxon>
        <taxon>Embryophyta</taxon>
        <taxon>Tracheophyta</taxon>
        <taxon>Spermatophyta</taxon>
        <taxon>Magnoliopsida</taxon>
        <taxon>eudicotyledons</taxon>
        <taxon>Gunneridae</taxon>
        <taxon>Pentapetalae</taxon>
        <taxon>asterids</taxon>
        <taxon>campanulids</taxon>
        <taxon>Apiales</taxon>
        <taxon>Apiaceae</taxon>
        <taxon>Apioideae</taxon>
        <taxon>Scandiceae</taxon>
        <taxon>Daucinae</taxon>
        <taxon>Daucus</taxon>
        <taxon>Daucus sect. Daucus</taxon>
    </lineage>
</organism>
<feature type="domain" description="Replication protein A 70 kDa DNA-binding subunit B/D first OB fold" evidence="1">
    <location>
        <begin position="6"/>
        <end position="109"/>
    </location>
</feature>
<proteinExistence type="predicted"/>
<name>A0AAF1B988_DAUCS</name>
<evidence type="ECO:0000259" key="1">
    <source>
        <dbReference type="Pfam" id="PF02721"/>
    </source>
</evidence>
<evidence type="ECO:0000313" key="2">
    <source>
        <dbReference type="EMBL" id="WOH08617.1"/>
    </source>
</evidence>
<dbReference type="InterPro" id="IPR012340">
    <property type="entry name" value="NA-bd_OB-fold"/>
</dbReference>
<dbReference type="InterPro" id="IPR003871">
    <property type="entry name" value="RFA1B/D_OB_1st"/>
</dbReference>
<protein>
    <recommendedName>
        <fullName evidence="1">Replication protein A 70 kDa DNA-binding subunit B/D first OB fold domain-containing protein</fullName>
    </recommendedName>
</protein>